<dbReference type="InterPro" id="IPR006058">
    <property type="entry name" value="2Fe2S_fd_BS"/>
</dbReference>
<name>A0ABR3FWS9_9AGAR</name>
<dbReference type="InterPro" id="IPR009836">
    <property type="entry name" value="GRDP-like"/>
</dbReference>
<comment type="caution">
    <text evidence="2">The sequence shown here is derived from an EMBL/GenBank/DDBJ whole genome shotgun (WGS) entry which is preliminary data.</text>
</comment>
<dbReference type="EMBL" id="JBAHYK010000042">
    <property type="protein sequence ID" value="KAL0579996.1"/>
    <property type="molecule type" value="Genomic_DNA"/>
</dbReference>
<feature type="region of interest" description="Disordered" evidence="1">
    <location>
        <begin position="445"/>
        <end position="472"/>
    </location>
</feature>
<dbReference type="PANTHER" id="PTHR34365">
    <property type="entry name" value="ENOLASE (DUF1399)"/>
    <property type="match status" value="1"/>
</dbReference>
<reference evidence="2 3" key="1">
    <citation type="submission" date="2024-02" db="EMBL/GenBank/DDBJ databases">
        <title>A draft genome for the cacao thread blight pathogen Marasmius crinis-equi.</title>
        <authorList>
            <person name="Cohen S.P."/>
            <person name="Baruah I.K."/>
            <person name="Amoako-Attah I."/>
            <person name="Bukari Y."/>
            <person name="Meinhardt L.W."/>
            <person name="Bailey B.A."/>
        </authorList>
    </citation>
    <scope>NUCLEOTIDE SEQUENCE [LARGE SCALE GENOMIC DNA]</scope>
    <source>
        <strain evidence="2 3">GH-76</strain>
    </source>
</reference>
<evidence type="ECO:0000256" key="1">
    <source>
        <dbReference type="SAM" id="MobiDB-lite"/>
    </source>
</evidence>
<dbReference type="PANTHER" id="PTHR34365:SF7">
    <property type="entry name" value="GLYCINE-RICH DOMAIN-CONTAINING PROTEIN 1"/>
    <property type="match status" value="1"/>
</dbReference>
<accession>A0ABR3FWS9</accession>
<dbReference type="Pfam" id="PF07173">
    <property type="entry name" value="GRDP-like"/>
    <property type="match status" value="1"/>
</dbReference>
<sequence>MKDLKTRRIKCPRCSTDVVVPLTALDGSGYLQDNFLADCTRPKCQQWITKENLGVRKLIRDIARNDEGTNESQFATYIAGSLFDPSTLFNYRQARAFKAAVLSIPEFRIPDDIRFRPRPRGPVKNFSGSEILDWEMTMVRKVNLSSSIMKQCFRKVIADTSARVLPRVFDAYVDDKPWSLDLVGAVLRQASFIQKMVDLKWTAFSSSTESEENEILLHAIMRYHRFMELLASSPKSFFVPTLDIDLAWHTHQIMPSVYKTDYLAYVGRFVNQWVIRLPPLDPRDLKHYLSDDKVETHKLSTSFDDTARAWKKQFGQYYTHCGCPKPGGAMKMELQRLLGDPAFGAAHKPPTDTDKLLNGTHRSDHPAVYTRVASDETEKNRFGHVAKHSSLRRIGREGSMKEEKTCPFGCEDLNQSVPGQATQIAPSDCIVSDPGFVRDLGVAVLPPNQTASNSNPRRTNNKRSKSRGNPADAIETSADIGLSFGGSCGGGCGGGGCGGCGG</sequence>
<proteinExistence type="predicted"/>
<protein>
    <submittedName>
        <fullName evidence="2">Uncharacterized protein</fullName>
    </submittedName>
</protein>
<organism evidence="2 3">
    <name type="scientific">Marasmius crinis-equi</name>
    <dbReference type="NCBI Taxonomy" id="585013"/>
    <lineage>
        <taxon>Eukaryota</taxon>
        <taxon>Fungi</taxon>
        <taxon>Dikarya</taxon>
        <taxon>Basidiomycota</taxon>
        <taxon>Agaricomycotina</taxon>
        <taxon>Agaricomycetes</taxon>
        <taxon>Agaricomycetidae</taxon>
        <taxon>Agaricales</taxon>
        <taxon>Marasmiineae</taxon>
        <taxon>Marasmiaceae</taxon>
        <taxon>Marasmius</taxon>
    </lineage>
</organism>
<dbReference type="PROSITE" id="PS00197">
    <property type="entry name" value="2FE2S_FER_1"/>
    <property type="match status" value="1"/>
</dbReference>
<feature type="compositionally biased region" description="Polar residues" evidence="1">
    <location>
        <begin position="447"/>
        <end position="458"/>
    </location>
</feature>
<gene>
    <name evidence="2" type="ORF">V5O48_001999</name>
</gene>
<dbReference type="Proteomes" id="UP001465976">
    <property type="component" value="Unassembled WGS sequence"/>
</dbReference>
<keyword evidence="3" id="KW-1185">Reference proteome</keyword>
<evidence type="ECO:0000313" key="2">
    <source>
        <dbReference type="EMBL" id="KAL0579996.1"/>
    </source>
</evidence>
<evidence type="ECO:0000313" key="3">
    <source>
        <dbReference type="Proteomes" id="UP001465976"/>
    </source>
</evidence>